<dbReference type="EnsemblMetazoa" id="AAEL004462-RC">
    <property type="protein sequence ID" value="AAEL004462-PC"/>
    <property type="gene ID" value="AAEL004462"/>
</dbReference>
<dbReference type="Proteomes" id="UP000008820">
    <property type="component" value="Chromosome 3"/>
</dbReference>
<reference evidence="2" key="2">
    <citation type="submission" date="2020-05" db="UniProtKB">
        <authorList>
            <consortium name="EnsemblMetazoa"/>
        </authorList>
    </citation>
    <scope>IDENTIFICATION</scope>
    <source>
        <strain evidence="2">LVP_AGWG</strain>
    </source>
</reference>
<feature type="compositionally biased region" description="Basic and acidic residues" evidence="1">
    <location>
        <begin position="897"/>
        <end position="927"/>
    </location>
</feature>
<gene>
    <name evidence="2" type="primary">5564875</name>
</gene>
<feature type="compositionally biased region" description="Basic and acidic residues" evidence="1">
    <location>
        <begin position="986"/>
        <end position="1002"/>
    </location>
</feature>
<protein>
    <submittedName>
        <fullName evidence="2">Uncharacterized protein</fullName>
    </submittedName>
</protein>
<evidence type="ECO:0000313" key="3">
    <source>
        <dbReference type="Proteomes" id="UP000008820"/>
    </source>
</evidence>
<feature type="compositionally biased region" description="Polar residues" evidence="1">
    <location>
        <begin position="1031"/>
        <end position="1048"/>
    </location>
</feature>
<proteinExistence type="predicted"/>
<name>A0A6I8T747_AEDAE</name>
<feature type="compositionally biased region" description="Low complexity" evidence="1">
    <location>
        <begin position="877"/>
        <end position="889"/>
    </location>
</feature>
<dbReference type="OrthoDB" id="7764553at2759"/>
<organism evidence="2 3">
    <name type="scientific">Aedes aegypti</name>
    <name type="common">Yellowfever mosquito</name>
    <name type="synonym">Culex aegypti</name>
    <dbReference type="NCBI Taxonomy" id="7159"/>
    <lineage>
        <taxon>Eukaryota</taxon>
        <taxon>Metazoa</taxon>
        <taxon>Ecdysozoa</taxon>
        <taxon>Arthropoda</taxon>
        <taxon>Hexapoda</taxon>
        <taxon>Insecta</taxon>
        <taxon>Pterygota</taxon>
        <taxon>Neoptera</taxon>
        <taxon>Endopterygota</taxon>
        <taxon>Diptera</taxon>
        <taxon>Nematocera</taxon>
        <taxon>Culicoidea</taxon>
        <taxon>Culicidae</taxon>
        <taxon>Culicinae</taxon>
        <taxon>Aedini</taxon>
        <taxon>Aedes</taxon>
        <taxon>Stegomyia</taxon>
    </lineage>
</organism>
<evidence type="ECO:0000313" key="2">
    <source>
        <dbReference type="EnsemblMetazoa" id="AAEL004462-PC"/>
    </source>
</evidence>
<feature type="compositionally biased region" description="Acidic residues" evidence="1">
    <location>
        <begin position="56"/>
        <end position="72"/>
    </location>
</feature>
<evidence type="ECO:0000256" key="1">
    <source>
        <dbReference type="SAM" id="MobiDB-lite"/>
    </source>
</evidence>
<feature type="region of interest" description="Disordered" evidence="1">
    <location>
        <begin position="422"/>
        <end position="506"/>
    </location>
</feature>
<feature type="compositionally biased region" description="Polar residues" evidence="1">
    <location>
        <begin position="1241"/>
        <end position="1254"/>
    </location>
</feature>
<feature type="compositionally biased region" description="Acidic residues" evidence="1">
    <location>
        <begin position="853"/>
        <end position="867"/>
    </location>
</feature>
<accession>A0A6I8T747</accession>
<feature type="region of interest" description="Disordered" evidence="1">
    <location>
        <begin position="540"/>
        <end position="565"/>
    </location>
</feature>
<feature type="compositionally biased region" description="Basic and acidic residues" evidence="1">
    <location>
        <begin position="14"/>
        <end position="45"/>
    </location>
</feature>
<feature type="region of interest" description="Disordered" evidence="1">
    <location>
        <begin position="86"/>
        <end position="168"/>
    </location>
</feature>
<feature type="region of interest" description="Disordered" evidence="1">
    <location>
        <begin position="262"/>
        <end position="297"/>
    </location>
</feature>
<feature type="compositionally biased region" description="Basic and acidic residues" evidence="1">
    <location>
        <begin position="544"/>
        <end position="565"/>
    </location>
</feature>
<feature type="compositionally biased region" description="Basic residues" evidence="1">
    <location>
        <begin position="783"/>
        <end position="798"/>
    </location>
</feature>
<feature type="compositionally biased region" description="Polar residues" evidence="1">
    <location>
        <begin position="945"/>
        <end position="957"/>
    </location>
</feature>
<feature type="compositionally biased region" description="Basic residues" evidence="1">
    <location>
        <begin position="966"/>
        <end position="976"/>
    </location>
</feature>
<dbReference type="InParanoid" id="A0A6I8T747"/>
<feature type="compositionally biased region" description="Basic and acidic residues" evidence="1">
    <location>
        <begin position="130"/>
        <end position="139"/>
    </location>
</feature>
<feature type="region of interest" description="Disordered" evidence="1">
    <location>
        <begin position="740"/>
        <end position="1052"/>
    </location>
</feature>
<keyword evidence="3" id="KW-1185">Reference proteome</keyword>
<feature type="compositionally biased region" description="Basic and acidic residues" evidence="1">
    <location>
        <begin position="425"/>
        <end position="438"/>
    </location>
</feature>
<feature type="compositionally biased region" description="Basic and acidic residues" evidence="1">
    <location>
        <begin position="92"/>
        <end position="122"/>
    </location>
</feature>
<feature type="region of interest" description="Disordered" evidence="1">
    <location>
        <begin position="1236"/>
        <end position="1298"/>
    </location>
</feature>
<feature type="compositionally biased region" description="Polar residues" evidence="1">
    <location>
        <begin position="1271"/>
        <end position="1291"/>
    </location>
</feature>
<feature type="region of interest" description="Disordered" evidence="1">
    <location>
        <begin position="376"/>
        <end position="403"/>
    </location>
</feature>
<feature type="region of interest" description="Disordered" evidence="1">
    <location>
        <begin position="1"/>
        <end position="72"/>
    </location>
</feature>
<sequence>MQPQEDPNMAENNMVERRHDEPCKLAEPVGQKEHMPDNHEVDHTETVNSTEKMSENDDLTEEEENKLLQAEEDDLDVIDCYTEDFDSDMENDFCRKEKQKNEETTKEKEKTKEAMQEKEKNKKTVTNSKNMDKIEEKPQNKTTTEEEVNQQKPSPKKVAAELEDDDDEDVIQLCDDISDTFLEDDAIGSSAGPTKPEISSQAKIESEKARILSEPLVKQLVIPEICVSDEEDDRSVGSQESLSLQIDHCVEKAAELISEVVENGRGKTDPSKAGGTVPAGKNGSALNGSNASEGGLYGCHQEDPDVLKLKLDLYQDMGGMDYEAEDKTEDGEKLTVIRIKEEPCSPRNLFSENEIPTIELTSTDDEVVTISISPKSKVKTKQNKKSKKRKSKKKGSTEYVDLRMDSSEDSFPIVVDSSTVSIDSRNTEMHSEESEKAKALHNRKVTTTPEVNGVGKKSKTARKRSVDADLIEPPVKKKKKVDPAMMGYQKRRRSVGRSASKSSMLSVTSVLSSIPDEDMVVISANDVLLADPSMIVTGETTNIENDKRQSESTDEITDGKLANDSKEELMHSLDLKEAITKELVQEVSLNGDKNENESDEHSFPLPTTDIALEDMLESFIDKEANSKHSELVFHSISPEEKFLMDSLFADCEKQSQQVPSEDHLESLKTIMDDGKPLVEPQKVTEPIAISYTICDESIQPETVHMQLETYAPEGESVPDMAKGPKAPNIKIIQNYQKYPFQSKPPKKQKLKDNNSNGQQRKGRGRKKREVKDDTDEEYLPSKVRTRNRGSKPRKRKNSKPQLEEEELNVVDQQQHPEDGPLISEHSLPKFDNGDDDDDGTATTSTVCRNMPTLEEDLAMTSSDEGETFEATSKELITTSPSKISSSSTEGSGGGTKLNDDGKKERDERQPIRITKESFKVIRTDGDNLKLTLSVPKRCRPKLKGSGSSHPESSNAKNPKTAGGVAKRGRPKGSKNRKISDFYPSTNDRKETIEPIEESHKESASQQSLSTIGKGDKVSTKPSQKRKRKRVISSSNSEVSTATISNSVDTEPELQLSASTIGSDTEQTAEGASLETTQVAADKMDNLQIVISPLTEDKIRKINTPQKSKGLTKASQTEISGLTWSIDLHQIDFRSEYFEKLRILLNNGARTGGDRSFNGVDIPSRSSLQRCLVMSPNPRQQPARPVPDGHNRSSAEDLLFQRALNEVELGANNTEDRSARQRLERVVNSVRSTFRIPKVKKQASSSPQDVTSSTPHVAEPVYRDDDLGVEQLPSTSRSVDRSQQSNGPSSSLRPPETAGVVQRTITNDYVDENSENSDNVSAMSRERQQIRQNIMLQDRFEVPANLNMNAGRVNVGYMPPSSAENGQLETGRPLPNPDPRPARVPPISLETQSGLPSRAELLNVRRTIRNDAPPPLQQPPQLVLPEVPPPMVQQFLPEAKYNPPQANAPFTMFGGFQPAQFAVSSNSFNRTGSLLGYSGLETPSMFSGDMMSLQQQQQLRGNPSNINDFLTMLWEQFRQQQQPIRQQPLIQPPLQPPVAPLAQPQVVSMPPSSSNQQPILSQMLSQMNQISMQPSVPQATPFEPQRANEQVEIICSIFGCFDFLNDRCIKTHCRYPHILPREEEVFQKLLMQSRDVIMASYRFVAGRDDLFIKYFPAYASVMGRNNMRHQLVNTITDCEQSKRPIQYYKYIVEGLKVSGTSAVQAVQLILEKHTKKSFNQINVLIELILDTGEGIPTFLRILEEFFHVKDYYYEIPSVNRLLEFSVISTLPINELATFVSKLILKVPAGAEQFVNTRMLLEFIQKVRLDPALALDVEDIVKKYGSVVMRP</sequence>
<feature type="compositionally biased region" description="Basic residues" evidence="1">
    <location>
        <begin position="376"/>
        <end position="394"/>
    </location>
</feature>
<reference evidence="2 3" key="1">
    <citation type="submission" date="2017-06" db="EMBL/GenBank/DDBJ databases">
        <title>Aedes aegypti genome working group (AGWG) sequencing and assembly.</title>
        <authorList>
            <consortium name="Aedes aegypti Genome Working Group (AGWG)"/>
            <person name="Matthews B.J."/>
        </authorList>
    </citation>
    <scope>NUCLEOTIDE SEQUENCE [LARGE SCALE GENOMIC DNA]</scope>
    <source>
        <strain evidence="2 3">LVP_AGWG</strain>
    </source>
</reference>